<evidence type="ECO:0000313" key="3">
    <source>
        <dbReference type="EMBL" id="KFB87146.1"/>
    </source>
</evidence>
<proteinExistence type="predicted"/>
<keyword evidence="1" id="KW-1133">Transmembrane helix</keyword>
<evidence type="ECO:0000313" key="5">
    <source>
        <dbReference type="Proteomes" id="UP000262210"/>
    </source>
</evidence>
<protein>
    <submittedName>
        <fullName evidence="2">Uncharacterized protein</fullName>
    </submittedName>
</protein>
<comment type="caution">
    <text evidence="2">The sequence shown here is derived from an EMBL/GenBank/DDBJ whole genome shotgun (WGS) entry which is preliminary data.</text>
</comment>
<dbReference type="EMBL" id="DPSM01000029">
    <property type="protein sequence ID" value="HCK02631.1"/>
    <property type="molecule type" value="Genomic_DNA"/>
</dbReference>
<feature type="transmembrane region" description="Helical" evidence="1">
    <location>
        <begin position="116"/>
        <end position="136"/>
    </location>
</feature>
<gene>
    <name evidence="3" type="ORF">CR62_15175</name>
    <name evidence="2" type="ORF">DHV72_21775</name>
</gene>
<reference evidence="3 4" key="1">
    <citation type="submission" date="2014-03" db="EMBL/GenBank/DDBJ databases">
        <title>Draft genome sequence of the Serratia grimesii strain a2.</title>
        <authorList>
            <person name="Toymentseva A."/>
            <person name="Kazakov S."/>
            <person name="Giliazeva A."/>
            <person name="Ismagilova R."/>
            <person name="Shah R."/>
            <person name="Sharipova M."/>
            <person name="Khaitlina S."/>
            <person name="Mardanova A."/>
        </authorList>
    </citation>
    <scope>NUCLEOTIDE SEQUENCE [LARGE SCALE GENOMIC DNA]</scope>
    <source>
        <strain evidence="3 4">A2</strain>
    </source>
</reference>
<organism evidence="2 5">
    <name type="scientific">Serratia grimesii</name>
    <dbReference type="NCBI Taxonomy" id="82995"/>
    <lineage>
        <taxon>Bacteria</taxon>
        <taxon>Pseudomonadati</taxon>
        <taxon>Pseudomonadota</taxon>
        <taxon>Gammaproteobacteria</taxon>
        <taxon>Enterobacterales</taxon>
        <taxon>Yersiniaceae</taxon>
        <taxon>Serratia</taxon>
    </lineage>
</organism>
<evidence type="ECO:0000313" key="2">
    <source>
        <dbReference type="EMBL" id="HCK02631.1"/>
    </source>
</evidence>
<keyword evidence="1" id="KW-0472">Membrane</keyword>
<dbReference type="Proteomes" id="UP000028721">
    <property type="component" value="Unassembled WGS sequence"/>
</dbReference>
<keyword evidence="4" id="KW-1185">Reference proteome</keyword>
<dbReference type="RefSeq" id="WP_037424608.1">
    <property type="nucleotide sequence ID" value="NZ_CAMIRE010000001.1"/>
</dbReference>
<feature type="transmembrane region" description="Helical" evidence="1">
    <location>
        <begin position="12"/>
        <end position="31"/>
    </location>
</feature>
<dbReference type="AlphaFoldDB" id="A0A9C7QYF1"/>
<feature type="transmembrane region" description="Helical" evidence="1">
    <location>
        <begin position="85"/>
        <end position="107"/>
    </location>
</feature>
<dbReference type="Proteomes" id="UP000262210">
    <property type="component" value="Unassembled WGS sequence"/>
</dbReference>
<name>A0A9C7QYF1_9GAMM</name>
<accession>A0A9C7QYF1</accession>
<evidence type="ECO:0000256" key="1">
    <source>
        <dbReference type="SAM" id="Phobius"/>
    </source>
</evidence>
<reference evidence="2 5" key="2">
    <citation type="journal article" date="2018" name="Nat. Biotechnol.">
        <title>A standardized bacterial taxonomy based on genome phylogeny substantially revises the tree of life.</title>
        <authorList>
            <person name="Parks D.H."/>
            <person name="Chuvochina M."/>
            <person name="Waite D.W."/>
            <person name="Rinke C."/>
            <person name="Skarshewski A."/>
            <person name="Chaumeil P.A."/>
            <person name="Hugenholtz P."/>
        </authorList>
    </citation>
    <scope>NUCLEOTIDE SEQUENCE [LARGE SCALE GENOMIC DNA]</scope>
    <source>
        <strain evidence="2">UBA11264</strain>
    </source>
</reference>
<evidence type="ECO:0000313" key="4">
    <source>
        <dbReference type="Proteomes" id="UP000028721"/>
    </source>
</evidence>
<feature type="transmembrane region" description="Helical" evidence="1">
    <location>
        <begin position="52"/>
        <end position="73"/>
    </location>
</feature>
<keyword evidence="1" id="KW-0812">Transmembrane</keyword>
<dbReference type="EMBL" id="JGVP01000034">
    <property type="protein sequence ID" value="KFB87146.1"/>
    <property type="molecule type" value="Genomic_DNA"/>
</dbReference>
<sequence>MESEYNPSLMIAAGLNTLAALLHLWVIMAGPRGYRLFGAGERFIRAAEAGKIFPAVATAGIATVMLIWATYALSGAGAVPTLPLLRPMLCVITVIYLLRGIAGPLVLRGTGRSNRFIIVSSLICLGFGLIHLTGLIQRWPQLT</sequence>